<dbReference type="Proteomes" id="UP000701853">
    <property type="component" value="Chromosome 2"/>
</dbReference>
<name>A0A8J5ZKJ1_9ROSI</name>
<dbReference type="AlphaFoldDB" id="A0A8J5ZKJ1"/>
<accession>A0A8J5ZKJ1</accession>
<evidence type="ECO:0000313" key="1">
    <source>
        <dbReference type="EMBL" id="KAG8500712.1"/>
    </source>
</evidence>
<protein>
    <submittedName>
        <fullName evidence="1">Uncharacterized protein</fullName>
    </submittedName>
</protein>
<reference evidence="1 2" key="1">
    <citation type="journal article" date="2021" name="bioRxiv">
        <title>The Gossypium anomalum genome as a resource for cotton improvement and evolutionary analysis of hybrid incompatibility.</title>
        <authorList>
            <person name="Grover C.E."/>
            <person name="Yuan D."/>
            <person name="Arick M.A."/>
            <person name="Miller E.R."/>
            <person name="Hu G."/>
            <person name="Peterson D.G."/>
            <person name="Wendel J.F."/>
            <person name="Udall J.A."/>
        </authorList>
    </citation>
    <scope>NUCLEOTIDE SEQUENCE [LARGE SCALE GENOMIC DNA]</scope>
    <source>
        <strain evidence="1">JFW-Udall</strain>
        <tissue evidence="1">Leaf</tissue>
    </source>
</reference>
<gene>
    <name evidence="1" type="ORF">CXB51_002844</name>
</gene>
<evidence type="ECO:0000313" key="2">
    <source>
        <dbReference type="Proteomes" id="UP000701853"/>
    </source>
</evidence>
<dbReference type="OrthoDB" id="1750741at2759"/>
<sequence length="88" mass="10328">MAKLVADIMNKREGRWNISLIEQWISEQETQAIMRPPICKTKEDKLVRPRNIVGNYSVKSGYNMLRTEKVKKEQLSLNSSLYKMDKNI</sequence>
<keyword evidence="2" id="KW-1185">Reference proteome</keyword>
<proteinExistence type="predicted"/>
<comment type="caution">
    <text evidence="1">The sequence shown here is derived from an EMBL/GenBank/DDBJ whole genome shotgun (WGS) entry which is preliminary data.</text>
</comment>
<dbReference type="EMBL" id="JAHUZN010000002">
    <property type="protein sequence ID" value="KAG8500712.1"/>
    <property type="molecule type" value="Genomic_DNA"/>
</dbReference>
<organism evidence="1 2">
    <name type="scientific">Gossypium anomalum</name>
    <dbReference type="NCBI Taxonomy" id="47600"/>
    <lineage>
        <taxon>Eukaryota</taxon>
        <taxon>Viridiplantae</taxon>
        <taxon>Streptophyta</taxon>
        <taxon>Embryophyta</taxon>
        <taxon>Tracheophyta</taxon>
        <taxon>Spermatophyta</taxon>
        <taxon>Magnoliopsida</taxon>
        <taxon>eudicotyledons</taxon>
        <taxon>Gunneridae</taxon>
        <taxon>Pentapetalae</taxon>
        <taxon>rosids</taxon>
        <taxon>malvids</taxon>
        <taxon>Malvales</taxon>
        <taxon>Malvaceae</taxon>
        <taxon>Malvoideae</taxon>
        <taxon>Gossypium</taxon>
    </lineage>
</organism>